<evidence type="ECO:0000313" key="2">
    <source>
        <dbReference type="EMBL" id="KAF4947418.1"/>
    </source>
</evidence>
<evidence type="ECO:0000313" key="3">
    <source>
        <dbReference type="Proteomes" id="UP000622797"/>
    </source>
</evidence>
<dbReference type="InterPro" id="IPR046676">
    <property type="entry name" value="DUF6546"/>
</dbReference>
<evidence type="ECO:0000259" key="1">
    <source>
        <dbReference type="Pfam" id="PF20183"/>
    </source>
</evidence>
<comment type="caution">
    <text evidence="2">The sequence shown here is derived from an EMBL/GenBank/DDBJ whole genome shotgun (WGS) entry which is preliminary data.</text>
</comment>
<feature type="domain" description="DUF6546" evidence="1">
    <location>
        <begin position="319"/>
        <end position="469"/>
    </location>
</feature>
<dbReference type="EMBL" id="JABEXW010001105">
    <property type="protein sequence ID" value="KAF4947418.1"/>
    <property type="molecule type" value="Genomic_DNA"/>
</dbReference>
<name>A0A8H4WQT0_9HYPO</name>
<sequence>MAASWKSLPPEIRLLTLRCIIPQYGIKETTTHRGFPRASLLATVSKEWQDFFERETFRRMDLEATDLFTFSRTILGQNVVRLNYITNILLTIKLATYTRRIANKPESSTTVTQNNRTFTQAMAVLLKTLSSWEGHSGGLTIEIRAHSPSDQEFHGDLFELYDDYPLRFEDDPHMRTTFFKFCRGNRRRHTPIRVIRRSLDILGLTKRLHGAPLELKPSLVKKRHFCSKTIRNLPETPIVKGLILRYVSRKSIVVKALATLFRESFVALESFHFARWKSWTEEQEKAFLNDLQGDLIPAFPASLKHFVFHIHRDYGGYSLDPSHRNELPLSKLLANTCHRLTQFCLPHDRFTDRLWFFFELGRGGRREDSKLQHLVFRTRYLCHRAHQEGVTECLCFIGEAAKNLPNLRTLELWDAGDGFGCLFRCTLDYSGVTITWRCTDERFTLQERAVRQWAQLASNREFNVRRIPLTKTMEANKKFKLSTILPALHLRQLNFDPISEAHVVIAEKMKVGR</sequence>
<accession>A0A8H4WQT0</accession>
<dbReference type="AlphaFoldDB" id="A0A8H4WQT0"/>
<keyword evidence="3" id="KW-1185">Reference proteome</keyword>
<dbReference type="Pfam" id="PF20183">
    <property type="entry name" value="DUF6546"/>
    <property type="match status" value="1"/>
</dbReference>
<reference evidence="2" key="2">
    <citation type="submission" date="2020-05" db="EMBL/GenBank/DDBJ databases">
        <authorList>
            <person name="Kim H.-S."/>
            <person name="Proctor R.H."/>
            <person name="Brown D.W."/>
        </authorList>
    </citation>
    <scope>NUCLEOTIDE SEQUENCE</scope>
    <source>
        <strain evidence="2">NRRL 20472</strain>
    </source>
</reference>
<protein>
    <recommendedName>
        <fullName evidence="1">DUF6546 domain-containing protein</fullName>
    </recommendedName>
</protein>
<reference evidence="2" key="1">
    <citation type="journal article" date="2020" name="BMC Genomics">
        <title>Correction to: Identification and distribution of gene clusters required for synthesis of sphingolipid metabolism inhibitors in diverse species of the filamentous fungus Fusarium.</title>
        <authorList>
            <person name="Kim H.S."/>
            <person name="Lohmar J.M."/>
            <person name="Busman M."/>
            <person name="Brown D.W."/>
            <person name="Naumann T.A."/>
            <person name="Divon H.H."/>
            <person name="Lysoe E."/>
            <person name="Uhlig S."/>
            <person name="Proctor R.H."/>
        </authorList>
    </citation>
    <scope>NUCLEOTIDE SEQUENCE</scope>
    <source>
        <strain evidence="2">NRRL 20472</strain>
    </source>
</reference>
<gene>
    <name evidence="2" type="ORF">FSARC_13966</name>
</gene>
<organism evidence="2 3">
    <name type="scientific">Fusarium sarcochroum</name>
    <dbReference type="NCBI Taxonomy" id="1208366"/>
    <lineage>
        <taxon>Eukaryota</taxon>
        <taxon>Fungi</taxon>
        <taxon>Dikarya</taxon>
        <taxon>Ascomycota</taxon>
        <taxon>Pezizomycotina</taxon>
        <taxon>Sordariomycetes</taxon>
        <taxon>Hypocreomycetidae</taxon>
        <taxon>Hypocreales</taxon>
        <taxon>Nectriaceae</taxon>
        <taxon>Fusarium</taxon>
        <taxon>Fusarium lateritium species complex</taxon>
    </lineage>
</organism>
<proteinExistence type="predicted"/>
<dbReference type="OrthoDB" id="4802432at2759"/>
<dbReference type="Proteomes" id="UP000622797">
    <property type="component" value="Unassembled WGS sequence"/>
</dbReference>